<reference evidence="1" key="2">
    <citation type="journal article" date="2024" name="Plant">
        <title>Genomic evolution and insights into agronomic trait innovations of Sesamum species.</title>
        <authorList>
            <person name="Miao H."/>
            <person name="Wang L."/>
            <person name="Qu L."/>
            <person name="Liu H."/>
            <person name="Sun Y."/>
            <person name="Le M."/>
            <person name="Wang Q."/>
            <person name="Wei S."/>
            <person name="Zheng Y."/>
            <person name="Lin W."/>
            <person name="Duan Y."/>
            <person name="Cao H."/>
            <person name="Xiong S."/>
            <person name="Wang X."/>
            <person name="Wei L."/>
            <person name="Li C."/>
            <person name="Ma Q."/>
            <person name="Ju M."/>
            <person name="Zhao R."/>
            <person name="Li G."/>
            <person name="Mu C."/>
            <person name="Tian Q."/>
            <person name="Mei H."/>
            <person name="Zhang T."/>
            <person name="Gao T."/>
            <person name="Zhang H."/>
        </authorList>
    </citation>
    <scope>NUCLEOTIDE SEQUENCE</scope>
    <source>
        <strain evidence="1">KEN1</strain>
    </source>
</reference>
<proteinExistence type="predicted"/>
<accession>A0AAW2SQI4</accession>
<protein>
    <submittedName>
        <fullName evidence="1">Uncharacterized protein</fullName>
    </submittedName>
</protein>
<reference evidence="1" key="1">
    <citation type="submission" date="2020-06" db="EMBL/GenBank/DDBJ databases">
        <authorList>
            <person name="Li T."/>
            <person name="Hu X."/>
            <person name="Zhang T."/>
            <person name="Song X."/>
            <person name="Zhang H."/>
            <person name="Dai N."/>
            <person name="Sheng W."/>
            <person name="Hou X."/>
            <person name="Wei L."/>
        </authorList>
    </citation>
    <scope>NUCLEOTIDE SEQUENCE</scope>
    <source>
        <strain evidence="1">KEN1</strain>
        <tissue evidence="1">Leaf</tissue>
    </source>
</reference>
<dbReference type="EMBL" id="JACGWN010000016">
    <property type="protein sequence ID" value="KAL0394482.1"/>
    <property type="molecule type" value="Genomic_DNA"/>
</dbReference>
<comment type="caution">
    <text evidence="1">The sequence shown here is derived from an EMBL/GenBank/DDBJ whole genome shotgun (WGS) entry which is preliminary data.</text>
</comment>
<sequence length="113" mass="12637">MELGVDFHPGPSIYALYLRPCYAKLFDIGTSYPIRAMTVATTSQCATHLQVHRRYLCHVMTGDGSSSWNSPSSLHTPTAPDKAYDDYAWDTIISCTNPRYSHHVHVTPVIPQV</sequence>
<name>A0AAW2SQI4_9LAMI</name>
<evidence type="ECO:0000313" key="1">
    <source>
        <dbReference type="EMBL" id="KAL0394482.1"/>
    </source>
</evidence>
<organism evidence="1">
    <name type="scientific">Sesamum latifolium</name>
    <dbReference type="NCBI Taxonomy" id="2727402"/>
    <lineage>
        <taxon>Eukaryota</taxon>
        <taxon>Viridiplantae</taxon>
        <taxon>Streptophyta</taxon>
        <taxon>Embryophyta</taxon>
        <taxon>Tracheophyta</taxon>
        <taxon>Spermatophyta</taxon>
        <taxon>Magnoliopsida</taxon>
        <taxon>eudicotyledons</taxon>
        <taxon>Gunneridae</taxon>
        <taxon>Pentapetalae</taxon>
        <taxon>asterids</taxon>
        <taxon>lamiids</taxon>
        <taxon>Lamiales</taxon>
        <taxon>Pedaliaceae</taxon>
        <taxon>Sesamum</taxon>
    </lineage>
</organism>
<gene>
    <name evidence="1" type="ORF">Slati_4414400</name>
</gene>
<dbReference type="AlphaFoldDB" id="A0AAW2SQI4"/>